<dbReference type="GO" id="GO:0005615">
    <property type="term" value="C:extracellular space"/>
    <property type="evidence" value="ECO:0007669"/>
    <property type="project" value="InterPro"/>
</dbReference>
<gene>
    <name evidence="7" type="ORF">HUG17_7399</name>
</gene>
<dbReference type="Proteomes" id="UP000828236">
    <property type="component" value="Unassembled WGS sequence"/>
</dbReference>
<dbReference type="PANTHER" id="PTHR11461:SF211">
    <property type="entry name" value="GH10112P-RELATED"/>
    <property type="match status" value="1"/>
</dbReference>
<evidence type="ECO:0000256" key="1">
    <source>
        <dbReference type="ARBA" id="ARBA00009500"/>
    </source>
</evidence>
<feature type="domain" description="Serpin" evidence="6">
    <location>
        <begin position="12"/>
        <end position="372"/>
    </location>
</feature>
<dbReference type="SUPFAM" id="SSF56574">
    <property type="entry name" value="Serpins"/>
    <property type="match status" value="1"/>
</dbReference>
<keyword evidence="2" id="KW-0646">Protease inhibitor</keyword>
<dbReference type="InterPro" id="IPR042178">
    <property type="entry name" value="Serpin_sf_1"/>
</dbReference>
<dbReference type="InterPro" id="IPR000215">
    <property type="entry name" value="Serpin_fam"/>
</dbReference>
<dbReference type="Pfam" id="PF00079">
    <property type="entry name" value="Serpin"/>
    <property type="match status" value="1"/>
</dbReference>
<evidence type="ECO:0000256" key="2">
    <source>
        <dbReference type="ARBA" id="ARBA00022690"/>
    </source>
</evidence>
<dbReference type="Gene3D" id="3.30.497.10">
    <property type="entry name" value="Antithrombin, subunit I, domain 2"/>
    <property type="match status" value="1"/>
</dbReference>
<organism evidence="7">
    <name type="scientific">Dermatophagoides farinae</name>
    <name type="common">American house dust mite</name>
    <dbReference type="NCBI Taxonomy" id="6954"/>
    <lineage>
        <taxon>Eukaryota</taxon>
        <taxon>Metazoa</taxon>
        <taxon>Ecdysozoa</taxon>
        <taxon>Arthropoda</taxon>
        <taxon>Chelicerata</taxon>
        <taxon>Arachnida</taxon>
        <taxon>Acari</taxon>
        <taxon>Acariformes</taxon>
        <taxon>Sarcoptiformes</taxon>
        <taxon>Astigmata</taxon>
        <taxon>Psoroptidia</taxon>
        <taxon>Analgoidea</taxon>
        <taxon>Pyroglyphidae</taxon>
        <taxon>Dermatophagoidinae</taxon>
        <taxon>Dermatophagoides</taxon>
    </lineage>
</organism>
<dbReference type="AlphaFoldDB" id="A0A9D4SD38"/>
<evidence type="ECO:0000256" key="4">
    <source>
        <dbReference type="ARBA" id="ARBA00023180"/>
    </source>
</evidence>
<dbReference type="PANTHER" id="PTHR11461">
    <property type="entry name" value="SERINE PROTEASE INHIBITOR, SERPIN"/>
    <property type="match status" value="1"/>
</dbReference>
<reference evidence="7" key="1">
    <citation type="submission" date="2020-06" db="EMBL/GenBank/DDBJ databases">
        <authorList>
            <person name="Ji K."/>
            <person name="Li J."/>
        </authorList>
    </citation>
    <scope>NUCLEOTIDE SEQUENCE</scope>
    <source>
        <strain evidence="7">JKM2019</strain>
        <tissue evidence="7">Whole body</tissue>
    </source>
</reference>
<keyword evidence="3" id="KW-0722">Serine protease inhibitor</keyword>
<comment type="similarity">
    <text evidence="1 5">Belongs to the serpin family.</text>
</comment>
<name>A0A9D4SD38_DERFA</name>
<evidence type="ECO:0000256" key="3">
    <source>
        <dbReference type="ARBA" id="ARBA00022900"/>
    </source>
</evidence>
<comment type="caution">
    <text evidence="7">The sequence shown here is derived from an EMBL/GenBank/DDBJ whole genome shotgun (WGS) entry which is preliminary data.</text>
</comment>
<dbReference type="PROSITE" id="PS00284">
    <property type="entry name" value="SERPIN"/>
    <property type="match status" value="1"/>
</dbReference>
<dbReference type="EMBL" id="SDOV01000009">
    <property type="protein sequence ID" value="KAH7637193.1"/>
    <property type="molecule type" value="Genomic_DNA"/>
</dbReference>
<evidence type="ECO:0000313" key="7">
    <source>
        <dbReference type="EMBL" id="KAH7637193.1"/>
    </source>
</evidence>
<dbReference type="GO" id="GO:0004867">
    <property type="term" value="F:serine-type endopeptidase inhibitor activity"/>
    <property type="evidence" value="ECO:0007669"/>
    <property type="project" value="UniProtKB-KW"/>
</dbReference>
<dbReference type="Gene3D" id="2.30.39.10">
    <property type="entry name" value="Alpha-1-antitrypsin, domain 1"/>
    <property type="match status" value="1"/>
</dbReference>
<proteinExistence type="inferred from homology"/>
<dbReference type="InterPro" id="IPR036186">
    <property type="entry name" value="Serpin_sf"/>
</dbReference>
<sequence>MANDNHNNQLVIKLTKNLHESGKNLVLSPFSLTTAIAMVLAGANTHTRTELVQFLFGTKMTNNEDSKLMLDNFTKDLQVFIQANQNVLNNANMLYSNKNLQMKDTYVDLLIKKFMAVAKQLDFHDTNAALAEINGAVKKATKDMIPTLLDQIDPETRAILINAIHFKGLWKYPFNKEATFDSDFRKSDGTVIKVKMMSQKKNFAYYQCEDTGLKALAIPYTAGSISMVILLPAEGKTIESVLETMQNDNNLSQILNKMDTLDVQLMMPKFRIESTHHLIPHLVRLDVKSIFTNEADLSSISSEKLFVSDVIQKAVIEVNEEGTEAAAATAIMMMRCCVMLDEIFFTVDRPFVYMLISDDRKHVLFTGVCENPN</sequence>
<dbReference type="CDD" id="cd00172">
    <property type="entry name" value="serpin"/>
    <property type="match status" value="1"/>
</dbReference>
<dbReference type="InterPro" id="IPR023796">
    <property type="entry name" value="Serpin_dom"/>
</dbReference>
<keyword evidence="4" id="KW-0325">Glycoprotein</keyword>
<protein>
    <submittedName>
        <fullName evidence="7">Group 27 mite allergen-like protein</fullName>
    </submittedName>
</protein>
<reference evidence="7" key="2">
    <citation type="journal article" date="2021" name="World Allergy Organ. J.">
        <title>Chromosome-level assembly of Dermatophagoides farinae genome and transcriptome reveals two novel allergens Der f 37 and Der f 39.</title>
        <authorList>
            <person name="Chen J."/>
            <person name="Cai Z."/>
            <person name="Fan D."/>
            <person name="Hu J."/>
            <person name="Hou Y."/>
            <person name="He Y."/>
            <person name="Zhang Z."/>
            <person name="Zhao Z."/>
            <person name="Gao P."/>
            <person name="Hu W."/>
            <person name="Sun J."/>
            <person name="Li J."/>
            <person name="Ji K."/>
        </authorList>
    </citation>
    <scope>NUCLEOTIDE SEQUENCE</scope>
    <source>
        <strain evidence="7">JKM2019</strain>
    </source>
</reference>
<evidence type="ECO:0000259" key="6">
    <source>
        <dbReference type="SMART" id="SM00093"/>
    </source>
</evidence>
<accession>A0A9D4SD38</accession>
<dbReference type="SMART" id="SM00093">
    <property type="entry name" value="SERPIN"/>
    <property type="match status" value="1"/>
</dbReference>
<dbReference type="InterPro" id="IPR023795">
    <property type="entry name" value="Serpin_CS"/>
</dbReference>
<evidence type="ECO:0000256" key="5">
    <source>
        <dbReference type="RuleBase" id="RU000411"/>
    </source>
</evidence>
<dbReference type="OrthoDB" id="671595at2759"/>
<dbReference type="InterPro" id="IPR042185">
    <property type="entry name" value="Serpin_sf_2"/>
</dbReference>